<dbReference type="AlphaFoldDB" id="A0AAP9WL85"/>
<evidence type="ECO:0000313" key="1">
    <source>
        <dbReference type="EMBL" id="QOI51656.1"/>
    </source>
</evidence>
<evidence type="ECO:0000313" key="2">
    <source>
        <dbReference type="Proteomes" id="UP000663255"/>
    </source>
</evidence>
<organism evidence="1 2">
    <name type="scientific">Leptospira interrogans serovar Bataviae</name>
    <dbReference type="NCBI Taxonomy" id="312175"/>
    <lineage>
        <taxon>Bacteria</taxon>
        <taxon>Pseudomonadati</taxon>
        <taxon>Spirochaetota</taxon>
        <taxon>Spirochaetia</taxon>
        <taxon>Leptospirales</taxon>
        <taxon>Leptospiraceae</taxon>
        <taxon>Leptospira</taxon>
    </lineage>
</organism>
<gene>
    <name evidence="1" type="ORF">Lepto1489_15290</name>
</gene>
<proteinExistence type="predicted"/>
<dbReference type="Proteomes" id="UP000663255">
    <property type="component" value="Chromosome 1"/>
</dbReference>
<sequence>MCLFEPSDSKILFNLWVRLWLSYGSRCRSDLKFIRFASTLSQQIFLLYRTSSLTSSYWMNFHFSLKLL</sequence>
<accession>A0AAP9WL85</accession>
<reference evidence="1" key="1">
    <citation type="submission" date="2019-09" db="EMBL/GenBank/DDBJ databases">
        <title>Comparative Genomics of Leptospira interrogans Reveals Genome Plasticity - A Common Adaptive Strategy for Survival in Various Hosts.</title>
        <authorList>
            <person name="Ramli S.R."/>
            <person name="Bunk B."/>
            <person name="Goris M."/>
            <person name="Bhuju S."/>
            <person name="Jarek M."/>
            <person name="Sproer C."/>
            <person name="Mustakim S."/>
            <person name="Strommenger B."/>
            <person name="Pessler F."/>
        </authorList>
    </citation>
    <scope>NUCLEOTIDE SEQUENCE</scope>
    <source>
        <strain evidence="1">1489</strain>
    </source>
</reference>
<dbReference type="EMBL" id="CP043893">
    <property type="protein sequence ID" value="QOI51656.1"/>
    <property type="molecule type" value="Genomic_DNA"/>
</dbReference>
<name>A0AAP9WL85_LEPIR</name>
<protein>
    <submittedName>
        <fullName evidence="1">Uncharacterized protein</fullName>
    </submittedName>
</protein>